<dbReference type="EMBL" id="JASBWT010000048">
    <property type="protein sequence ID" value="KAJ9091661.1"/>
    <property type="molecule type" value="Genomic_DNA"/>
</dbReference>
<evidence type="ECO:0000313" key="1">
    <source>
        <dbReference type="EMBL" id="KAJ9091661.1"/>
    </source>
</evidence>
<accession>A0ACC2UYW2</accession>
<evidence type="ECO:0000313" key="2">
    <source>
        <dbReference type="Proteomes" id="UP001227268"/>
    </source>
</evidence>
<reference evidence="1" key="1">
    <citation type="submission" date="2023-04" db="EMBL/GenBank/DDBJ databases">
        <title>Draft Genome sequencing of Naganishia species isolated from polar environments using Oxford Nanopore Technology.</title>
        <authorList>
            <person name="Leo P."/>
            <person name="Venkateswaran K."/>
        </authorList>
    </citation>
    <scope>NUCLEOTIDE SEQUENCE</scope>
    <source>
        <strain evidence="1">MNA-CCFEE 5423</strain>
    </source>
</reference>
<name>A0ACC2UYW2_9TREE</name>
<protein>
    <submittedName>
        <fullName evidence="1">Uncharacterized protein</fullName>
    </submittedName>
</protein>
<proteinExistence type="predicted"/>
<organism evidence="1 2">
    <name type="scientific">Naganishia friedmannii</name>
    <dbReference type="NCBI Taxonomy" id="89922"/>
    <lineage>
        <taxon>Eukaryota</taxon>
        <taxon>Fungi</taxon>
        <taxon>Dikarya</taxon>
        <taxon>Basidiomycota</taxon>
        <taxon>Agaricomycotina</taxon>
        <taxon>Tremellomycetes</taxon>
        <taxon>Filobasidiales</taxon>
        <taxon>Filobasidiaceae</taxon>
        <taxon>Naganishia</taxon>
    </lineage>
</organism>
<dbReference type="Proteomes" id="UP001227268">
    <property type="component" value="Unassembled WGS sequence"/>
</dbReference>
<keyword evidence="2" id="KW-1185">Reference proteome</keyword>
<sequence length="321" mass="35238">MMENSEPGVSGRKGRLSFQTDRFPCLHHPASQNPPADVQSRDRRLCALVRAKRRESAQARPLAAAFGAPSRINQDRAYPSGTLGRSNRSRGAFATIHGIRPVPCVAVNRVFRLGTGNLAAFDSGRDGDGAGERKWTIAPRDASASLSPAFTLPIPPLPVPPLLEPLFTAPPPAISTFITRLENISSTLPALLLAHAYVRYLGDLSGSQLIRSRIRRVYSLDPPSTANATAAEETQDDIQFYEFDVFDSADRAADGVKQPTMYERKQCMTYSKEWWRSVLDSGTADGKEKLKRALVDEAIDCFHLSTRIFSVFRPTPPSSTP</sequence>
<gene>
    <name evidence="1" type="ORF">QFC21_007136</name>
</gene>
<comment type="caution">
    <text evidence="1">The sequence shown here is derived from an EMBL/GenBank/DDBJ whole genome shotgun (WGS) entry which is preliminary data.</text>
</comment>